<accession>A0A5B7IIT4</accession>
<sequence length="63" mass="7376">MPDKPSITDIRSWYGFVNQLAPFLTTASIMNVFRELLKKLTGKHVYWDGQLQQKFRQAQDTIC</sequence>
<keyword evidence="1" id="KW-1133">Transmembrane helix</keyword>
<organism evidence="2 3">
    <name type="scientific">Portunus trituberculatus</name>
    <name type="common">Swimming crab</name>
    <name type="synonym">Neptunus trituberculatus</name>
    <dbReference type="NCBI Taxonomy" id="210409"/>
    <lineage>
        <taxon>Eukaryota</taxon>
        <taxon>Metazoa</taxon>
        <taxon>Ecdysozoa</taxon>
        <taxon>Arthropoda</taxon>
        <taxon>Crustacea</taxon>
        <taxon>Multicrustacea</taxon>
        <taxon>Malacostraca</taxon>
        <taxon>Eumalacostraca</taxon>
        <taxon>Eucarida</taxon>
        <taxon>Decapoda</taxon>
        <taxon>Pleocyemata</taxon>
        <taxon>Brachyura</taxon>
        <taxon>Eubrachyura</taxon>
        <taxon>Portunoidea</taxon>
        <taxon>Portunidae</taxon>
        <taxon>Portuninae</taxon>
        <taxon>Portunus</taxon>
    </lineage>
</organism>
<evidence type="ECO:0000313" key="3">
    <source>
        <dbReference type="Proteomes" id="UP000324222"/>
    </source>
</evidence>
<protein>
    <submittedName>
        <fullName evidence="2">Uncharacterized protein</fullName>
    </submittedName>
</protein>
<dbReference type="Proteomes" id="UP000324222">
    <property type="component" value="Unassembled WGS sequence"/>
</dbReference>
<evidence type="ECO:0000313" key="2">
    <source>
        <dbReference type="EMBL" id="MPC81886.1"/>
    </source>
</evidence>
<gene>
    <name evidence="2" type="ORF">E2C01_076524</name>
</gene>
<keyword evidence="3" id="KW-1185">Reference proteome</keyword>
<feature type="transmembrane region" description="Helical" evidence="1">
    <location>
        <begin position="12"/>
        <end position="33"/>
    </location>
</feature>
<dbReference type="EMBL" id="VSRR010058299">
    <property type="protein sequence ID" value="MPC81886.1"/>
    <property type="molecule type" value="Genomic_DNA"/>
</dbReference>
<comment type="caution">
    <text evidence="2">The sequence shown here is derived from an EMBL/GenBank/DDBJ whole genome shotgun (WGS) entry which is preliminary data.</text>
</comment>
<reference evidence="2 3" key="1">
    <citation type="submission" date="2019-05" db="EMBL/GenBank/DDBJ databases">
        <title>Another draft genome of Portunus trituberculatus and its Hox gene families provides insights of decapod evolution.</title>
        <authorList>
            <person name="Jeong J.-H."/>
            <person name="Song I."/>
            <person name="Kim S."/>
            <person name="Choi T."/>
            <person name="Kim D."/>
            <person name="Ryu S."/>
            <person name="Kim W."/>
        </authorList>
    </citation>
    <scope>NUCLEOTIDE SEQUENCE [LARGE SCALE GENOMIC DNA]</scope>
    <source>
        <tissue evidence="2">Muscle</tissue>
    </source>
</reference>
<dbReference type="AlphaFoldDB" id="A0A5B7IIT4"/>
<keyword evidence="1" id="KW-0812">Transmembrane</keyword>
<evidence type="ECO:0000256" key="1">
    <source>
        <dbReference type="SAM" id="Phobius"/>
    </source>
</evidence>
<name>A0A5B7IIT4_PORTR</name>
<keyword evidence="1" id="KW-0472">Membrane</keyword>
<proteinExistence type="predicted"/>